<organism evidence="1">
    <name type="scientific">Oikopleura dioica</name>
    <name type="common">Tunicate</name>
    <dbReference type="NCBI Taxonomy" id="34765"/>
    <lineage>
        <taxon>Eukaryota</taxon>
        <taxon>Metazoa</taxon>
        <taxon>Chordata</taxon>
        <taxon>Tunicata</taxon>
        <taxon>Appendicularia</taxon>
        <taxon>Copelata</taxon>
        <taxon>Oikopleuridae</taxon>
        <taxon>Oikopleura</taxon>
    </lineage>
</organism>
<dbReference type="Gene3D" id="1.10.287.110">
    <property type="entry name" value="DnaJ domain"/>
    <property type="match status" value="1"/>
</dbReference>
<dbReference type="InterPro" id="IPR036869">
    <property type="entry name" value="J_dom_sf"/>
</dbReference>
<evidence type="ECO:0008006" key="2">
    <source>
        <dbReference type="Google" id="ProtNLM"/>
    </source>
</evidence>
<protein>
    <recommendedName>
        <fullName evidence="2">J domain-containing protein</fullName>
    </recommendedName>
</protein>
<sequence length="153" mass="17425">MSRKEFTSASLADIKDMLATPDDGRFREYIRNLDNYDPFSESYPPENRDFYQILGVSRTASIDEINDASTAFNDPQKSRKEKHEIVTALYALKTPGVRKIYDQMGELGLIGYGKLLSQLGGRHVDDDEHGTMGQDLKLFQLMNIMKHSESQMP</sequence>
<gene>
    <name evidence="1" type="ORF">GSOID_T00027489001</name>
</gene>
<name>E4YJJ9_OIKDI</name>
<dbReference type="SUPFAM" id="SSF46565">
    <property type="entry name" value="Chaperone J-domain"/>
    <property type="match status" value="1"/>
</dbReference>
<dbReference type="Proteomes" id="UP000011014">
    <property type="component" value="Unassembled WGS sequence"/>
</dbReference>
<dbReference type="EMBL" id="FN654660">
    <property type="protein sequence ID" value="CBY35660.1"/>
    <property type="molecule type" value="Genomic_DNA"/>
</dbReference>
<evidence type="ECO:0000313" key="1">
    <source>
        <dbReference type="EMBL" id="CBY35660.1"/>
    </source>
</evidence>
<accession>E4YJJ9</accession>
<reference evidence="1" key="1">
    <citation type="journal article" date="2010" name="Science">
        <title>Plasticity of animal genome architecture unmasked by rapid evolution of a pelagic tunicate.</title>
        <authorList>
            <person name="Denoeud F."/>
            <person name="Henriet S."/>
            <person name="Mungpakdee S."/>
            <person name="Aury J.M."/>
            <person name="Da Silva C."/>
            <person name="Brinkmann H."/>
            <person name="Mikhaleva J."/>
            <person name="Olsen L.C."/>
            <person name="Jubin C."/>
            <person name="Canestro C."/>
            <person name="Bouquet J.M."/>
            <person name="Danks G."/>
            <person name="Poulain J."/>
            <person name="Campsteijn C."/>
            <person name="Adamski M."/>
            <person name="Cross I."/>
            <person name="Yadetie F."/>
            <person name="Muffato M."/>
            <person name="Louis A."/>
            <person name="Butcher S."/>
            <person name="Tsagkogeorga G."/>
            <person name="Konrad A."/>
            <person name="Singh S."/>
            <person name="Jensen M.F."/>
            <person name="Cong E.H."/>
            <person name="Eikeseth-Otteraa H."/>
            <person name="Noel B."/>
            <person name="Anthouard V."/>
            <person name="Porcel B.M."/>
            <person name="Kachouri-Lafond R."/>
            <person name="Nishino A."/>
            <person name="Ugolini M."/>
            <person name="Chourrout P."/>
            <person name="Nishida H."/>
            <person name="Aasland R."/>
            <person name="Huzurbazar S."/>
            <person name="Westhof E."/>
            <person name="Delsuc F."/>
            <person name="Lehrach H."/>
            <person name="Reinhardt R."/>
            <person name="Weissenbach J."/>
            <person name="Roy S.W."/>
            <person name="Artiguenave F."/>
            <person name="Postlethwait J.H."/>
            <person name="Manak J.R."/>
            <person name="Thompson E.M."/>
            <person name="Jaillon O."/>
            <person name="Du Pasquier L."/>
            <person name="Boudinot P."/>
            <person name="Liberles D.A."/>
            <person name="Volff J.N."/>
            <person name="Philippe H."/>
            <person name="Lenhard B."/>
            <person name="Roest Crollius H."/>
            <person name="Wincker P."/>
            <person name="Chourrout D."/>
        </authorList>
    </citation>
    <scope>NUCLEOTIDE SEQUENCE [LARGE SCALE GENOMIC DNA]</scope>
</reference>
<proteinExistence type="predicted"/>
<dbReference type="AlphaFoldDB" id="E4YJJ9"/>